<dbReference type="Gene3D" id="2.60.120.260">
    <property type="entry name" value="Galactose-binding domain-like"/>
    <property type="match status" value="2"/>
</dbReference>
<organism evidence="8 9">
    <name type="scientific">[Clostridium] fimetarium</name>
    <dbReference type="NCBI Taxonomy" id="99656"/>
    <lineage>
        <taxon>Bacteria</taxon>
        <taxon>Bacillati</taxon>
        <taxon>Bacillota</taxon>
        <taxon>Clostridia</taxon>
        <taxon>Lachnospirales</taxon>
        <taxon>Lachnospiraceae</taxon>
    </lineage>
</organism>
<evidence type="ECO:0000259" key="5">
    <source>
        <dbReference type="Pfam" id="PF08531"/>
    </source>
</evidence>
<dbReference type="InterPro" id="IPR016007">
    <property type="entry name" value="Alpha_rhamnosid"/>
</dbReference>
<dbReference type="Gene3D" id="1.50.10.10">
    <property type="match status" value="1"/>
</dbReference>
<dbReference type="STRING" id="99656.SAMN05421659_10313"/>
<dbReference type="GO" id="GO:0030596">
    <property type="term" value="F:alpha-L-rhamnosidase activity"/>
    <property type="evidence" value="ECO:0007669"/>
    <property type="project" value="UniProtKB-EC"/>
</dbReference>
<sequence>MKLYDLKINRMLNPIGLSADSLQFSFKAADGDKFRVKIYSEDKVTEVYQKIIKLKQISCFYLPYCFELGKVYFWMVECESYQSEFASFEIALPLDSEFITPVKDIICPTFIKEFRLDEISKARLYITGLGLYRAFLNGKRIGDSYLTPFCNDYDAYLRYQTYDITDLLKENNKLEVVLGDGWYKGRFGIIGHGGNTYGDKYLLKAKLVVEQMDGSIIEMKSDDSWLATDSVILDTSIYDGETRDDTKKLMEPTACITYNAKFMTVPDFSSPVKNKMERKPSLYVSPKGEQILDFGQNMVGFCKFMCHEEKGSEIQLQYGELLQQECFYNDNLRTAKAEFNYISDGIDKEVEPFFTFYGFRYVKVSGMKNVNPEDFTGTVLYSDLTQTLQVATDNDKINRLMQNSLWGQKGNFVDVPTDCPQRDERLGWTGDTQVFVNTACYHMDCFNFYKKYMKDLRYDQSTYYEGDIPMYSPSIKKMAGKGGAVWADAGTIVPWNVYQAYGDAQLLSENYSMMKDYVDTVIAADIKEGNHHIITSGFTFGDWLAQDGVCAQASLGGTDSNFIKTVYYRNSLELVSKAAKVLKKKEDVKYYASLANKVKKAILNEYFSDNGRLAVDTQTAYVISLHYNIYKDKNKLIEGFKIRLNKDFYRMKSGFTGTPLMLPVLFENGMVNDAYRILFNEKCPGWLYAVNLGATTIWERWNSILPDGTISGTNMNSLNHYAYGAVCEAIYAHIGGLKCASPGWNSALIAPKPNHRLKHMKIVFDSPRGIYQVEWKILDDGNFKLDVVIPFGTTATIQLPDHEGNLSTIVSAGEYKYCYMPVIDYLHPFNQYSIMLDILCNEEAANIFKEKLPKVYDQVTGENEEYLSMNFVALGYLPIFATNSNEVATVGEMFNKVKV</sequence>
<dbReference type="AlphaFoldDB" id="A0A1I0NDC3"/>
<evidence type="ECO:0000259" key="7">
    <source>
        <dbReference type="Pfam" id="PF17390"/>
    </source>
</evidence>
<keyword evidence="3" id="KW-0378">Hydrolase</keyword>
<dbReference type="Pfam" id="PF05592">
    <property type="entry name" value="Bac_rhamnosid"/>
    <property type="match status" value="1"/>
</dbReference>
<feature type="domain" description="Bacterial alpha-L-rhamnosidase N-terminal" evidence="5">
    <location>
        <begin position="118"/>
        <end position="255"/>
    </location>
</feature>
<evidence type="ECO:0000313" key="9">
    <source>
        <dbReference type="Proteomes" id="UP000199701"/>
    </source>
</evidence>
<proteinExistence type="predicted"/>
<dbReference type="GO" id="GO:0005975">
    <property type="term" value="P:carbohydrate metabolic process"/>
    <property type="evidence" value="ECO:0007669"/>
    <property type="project" value="InterPro"/>
</dbReference>
<evidence type="ECO:0000256" key="3">
    <source>
        <dbReference type="ARBA" id="ARBA00022801"/>
    </source>
</evidence>
<dbReference type="PANTHER" id="PTHR33307">
    <property type="entry name" value="ALPHA-RHAMNOSIDASE (EUROFUNG)"/>
    <property type="match status" value="1"/>
</dbReference>
<dbReference type="EMBL" id="FOJI01000003">
    <property type="protein sequence ID" value="SEV99193.1"/>
    <property type="molecule type" value="Genomic_DNA"/>
</dbReference>
<dbReference type="InterPro" id="IPR013737">
    <property type="entry name" value="Bac_rhamnosid_N"/>
</dbReference>
<evidence type="ECO:0000259" key="4">
    <source>
        <dbReference type="Pfam" id="PF05592"/>
    </source>
</evidence>
<keyword evidence="9" id="KW-1185">Reference proteome</keyword>
<dbReference type="InterPro" id="IPR035398">
    <property type="entry name" value="Bac_rhamnosid_C"/>
</dbReference>
<feature type="domain" description="Alpha-L-rhamnosidase C-terminal" evidence="7">
    <location>
        <begin position="736"/>
        <end position="810"/>
    </location>
</feature>
<name>A0A1I0NDC3_9FIRM</name>
<reference evidence="8 9" key="1">
    <citation type="submission" date="2016-10" db="EMBL/GenBank/DDBJ databases">
        <authorList>
            <person name="de Groot N.N."/>
        </authorList>
    </citation>
    <scope>NUCLEOTIDE SEQUENCE [LARGE SCALE GENOMIC DNA]</scope>
    <source>
        <strain evidence="8 9">DSM 9179</strain>
    </source>
</reference>
<dbReference type="SUPFAM" id="SSF48208">
    <property type="entry name" value="Six-hairpin glycosidases"/>
    <property type="match status" value="1"/>
</dbReference>
<gene>
    <name evidence="8" type="ORF">SAMN05421659_10313</name>
</gene>
<dbReference type="RefSeq" id="WP_170841294.1">
    <property type="nucleotide sequence ID" value="NZ_FOJI01000003.1"/>
</dbReference>
<dbReference type="InterPro" id="IPR008902">
    <property type="entry name" value="Rhamnosid_concanavalin"/>
</dbReference>
<dbReference type="Pfam" id="PF17390">
    <property type="entry name" value="Bac_rhamnosid_C"/>
    <property type="match status" value="1"/>
</dbReference>
<feature type="domain" description="Alpha-L-rhamnosidase six-hairpin glycosidase" evidence="6">
    <location>
        <begin position="386"/>
        <end position="734"/>
    </location>
</feature>
<feature type="domain" description="Alpha-L-rhamnosidase concanavalin-like" evidence="4">
    <location>
        <begin position="286"/>
        <end position="381"/>
    </location>
</feature>
<evidence type="ECO:0000313" key="8">
    <source>
        <dbReference type="EMBL" id="SEV99193.1"/>
    </source>
</evidence>
<dbReference type="InterPro" id="IPR035396">
    <property type="entry name" value="Bac_rhamnosid6H"/>
</dbReference>
<dbReference type="Pfam" id="PF17389">
    <property type="entry name" value="Bac_rhamnosid6H"/>
    <property type="match status" value="1"/>
</dbReference>
<dbReference type="InterPro" id="IPR012341">
    <property type="entry name" value="6hp_glycosidase-like_sf"/>
</dbReference>
<evidence type="ECO:0000256" key="2">
    <source>
        <dbReference type="ARBA" id="ARBA00012652"/>
    </source>
</evidence>
<evidence type="ECO:0000256" key="1">
    <source>
        <dbReference type="ARBA" id="ARBA00001445"/>
    </source>
</evidence>
<dbReference type="Gene3D" id="2.60.420.10">
    <property type="entry name" value="Maltose phosphorylase, domain 3"/>
    <property type="match status" value="1"/>
</dbReference>
<comment type="catalytic activity">
    <reaction evidence="1">
        <text>Hydrolysis of terminal non-reducing alpha-L-rhamnose residues in alpha-L-rhamnosides.</text>
        <dbReference type="EC" id="3.2.1.40"/>
    </reaction>
</comment>
<protein>
    <recommendedName>
        <fullName evidence="2">alpha-L-rhamnosidase</fullName>
        <ecNumber evidence="2">3.2.1.40</ecNumber>
    </recommendedName>
</protein>
<dbReference type="EC" id="3.2.1.40" evidence="2"/>
<dbReference type="PANTHER" id="PTHR33307:SF6">
    <property type="entry name" value="ALPHA-RHAMNOSIDASE (EUROFUNG)-RELATED"/>
    <property type="match status" value="1"/>
</dbReference>
<evidence type="ECO:0000259" key="6">
    <source>
        <dbReference type="Pfam" id="PF17389"/>
    </source>
</evidence>
<dbReference type="Pfam" id="PF08531">
    <property type="entry name" value="Bac_rhamnosid_N"/>
    <property type="match status" value="1"/>
</dbReference>
<dbReference type="InterPro" id="IPR008928">
    <property type="entry name" value="6-hairpin_glycosidase_sf"/>
</dbReference>
<accession>A0A1I0NDC3</accession>
<dbReference type="Proteomes" id="UP000199701">
    <property type="component" value="Unassembled WGS sequence"/>
</dbReference>